<comment type="caution">
    <text evidence="1">The sequence shown here is derived from an EMBL/GenBank/DDBJ whole genome shotgun (WGS) entry which is preliminary data.</text>
</comment>
<gene>
    <name evidence="1" type="ORF">PGLA2088_LOCUS45910</name>
</gene>
<evidence type="ECO:0000313" key="2">
    <source>
        <dbReference type="Proteomes" id="UP000626109"/>
    </source>
</evidence>
<sequence length="240" mass="25784">ASAASRLLAAAAGRAQLTALAVLRSWTAAAARERGEAELLAQLDKVSHQSTSAISMLRNEARALRYRGQRSAAGAAELRARLALAAPWGAWARAAREARHISMLRGQLDEASSQSLLALRSSRGEVRAFRQLGRQSAISATHRRALLDAAAALSAWRVAMSRSTRRCRPGEVLLNSGEAARRIQSELQEVRRSSAEQLERIGALEQEVSAARKSAAGAVRREALVAAVSRRHELAASRGE</sequence>
<proteinExistence type="predicted"/>
<dbReference type="Proteomes" id="UP000626109">
    <property type="component" value="Unassembled WGS sequence"/>
</dbReference>
<name>A0A813LG92_POLGL</name>
<dbReference type="AlphaFoldDB" id="A0A813LG92"/>
<protein>
    <submittedName>
        <fullName evidence="1">Uncharacterized protein</fullName>
    </submittedName>
</protein>
<feature type="non-terminal residue" evidence="1">
    <location>
        <position position="1"/>
    </location>
</feature>
<reference evidence="1" key="1">
    <citation type="submission" date="2021-02" db="EMBL/GenBank/DDBJ databases">
        <authorList>
            <person name="Dougan E. K."/>
            <person name="Rhodes N."/>
            <person name="Thang M."/>
            <person name="Chan C."/>
        </authorList>
    </citation>
    <scope>NUCLEOTIDE SEQUENCE</scope>
</reference>
<organism evidence="1 2">
    <name type="scientific">Polarella glacialis</name>
    <name type="common">Dinoflagellate</name>
    <dbReference type="NCBI Taxonomy" id="89957"/>
    <lineage>
        <taxon>Eukaryota</taxon>
        <taxon>Sar</taxon>
        <taxon>Alveolata</taxon>
        <taxon>Dinophyceae</taxon>
        <taxon>Suessiales</taxon>
        <taxon>Suessiaceae</taxon>
        <taxon>Polarella</taxon>
    </lineage>
</organism>
<accession>A0A813LG92</accession>
<feature type="non-terminal residue" evidence="1">
    <location>
        <position position="240"/>
    </location>
</feature>
<dbReference type="EMBL" id="CAJNNW010035961">
    <property type="protein sequence ID" value="CAE8731109.1"/>
    <property type="molecule type" value="Genomic_DNA"/>
</dbReference>
<evidence type="ECO:0000313" key="1">
    <source>
        <dbReference type="EMBL" id="CAE8731109.1"/>
    </source>
</evidence>